<dbReference type="SUPFAM" id="SSF159888">
    <property type="entry name" value="YdhG-like"/>
    <property type="match status" value="1"/>
</dbReference>
<dbReference type="KEGG" id="spib:G8759_13055"/>
<feature type="domain" description="YdhG-like" evidence="1">
    <location>
        <begin position="25"/>
        <end position="128"/>
    </location>
</feature>
<dbReference type="AlphaFoldDB" id="A0A6G9AM48"/>
<dbReference type="Proteomes" id="UP000501802">
    <property type="component" value="Chromosome"/>
</dbReference>
<sequence length="140" mass="15700">MAKNKTTENENSVEDYLNAIPEEKKRKDCSELIKQITTRTGLTPKMWGTGIVGFGSYHYSYESGHEGDAPLTGLASRSTGITLYLATSFDRKQELLQQLGKHKAGKGCIYIQKLDDIDMDIVSQLILDSIDHIRNQFNNS</sequence>
<keyword evidence="3" id="KW-1185">Reference proteome</keyword>
<evidence type="ECO:0000313" key="3">
    <source>
        <dbReference type="Proteomes" id="UP000501802"/>
    </source>
</evidence>
<reference evidence="2 3" key="1">
    <citation type="submission" date="2020-03" db="EMBL/GenBank/DDBJ databases">
        <authorList>
            <person name="Kim M.K."/>
        </authorList>
    </citation>
    <scope>NUCLEOTIDE SEQUENCE [LARGE SCALE GENOMIC DNA]</scope>
    <source>
        <strain evidence="2 3">BT328</strain>
    </source>
</reference>
<gene>
    <name evidence="2" type="ORF">G8759_13055</name>
</gene>
<dbReference type="Pfam" id="PF08818">
    <property type="entry name" value="DUF1801"/>
    <property type="match status" value="1"/>
</dbReference>
<dbReference type="InterPro" id="IPR014922">
    <property type="entry name" value="YdhG-like"/>
</dbReference>
<name>A0A6G9AM48_9BACT</name>
<dbReference type="EMBL" id="CP050063">
    <property type="protein sequence ID" value="QIP13488.1"/>
    <property type="molecule type" value="Genomic_DNA"/>
</dbReference>
<proteinExistence type="predicted"/>
<evidence type="ECO:0000259" key="1">
    <source>
        <dbReference type="Pfam" id="PF08818"/>
    </source>
</evidence>
<protein>
    <submittedName>
        <fullName evidence="2">DUF1801 domain-containing protein</fullName>
    </submittedName>
</protein>
<evidence type="ECO:0000313" key="2">
    <source>
        <dbReference type="EMBL" id="QIP13488.1"/>
    </source>
</evidence>
<accession>A0A6G9AM48</accession>
<dbReference type="RefSeq" id="WP_167208603.1">
    <property type="nucleotide sequence ID" value="NZ_CP050063.1"/>
</dbReference>
<organism evidence="2 3">
    <name type="scientific">Spirosoma aureum</name>
    <dbReference type="NCBI Taxonomy" id="2692134"/>
    <lineage>
        <taxon>Bacteria</taxon>
        <taxon>Pseudomonadati</taxon>
        <taxon>Bacteroidota</taxon>
        <taxon>Cytophagia</taxon>
        <taxon>Cytophagales</taxon>
        <taxon>Cytophagaceae</taxon>
        <taxon>Spirosoma</taxon>
    </lineage>
</organism>